<protein>
    <submittedName>
        <fullName evidence="1">Uncharacterized protein</fullName>
    </submittedName>
</protein>
<proteinExistence type="predicted"/>
<evidence type="ECO:0000313" key="1">
    <source>
        <dbReference type="EMBL" id="KAA1095840.1"/>
    </source>
</evidence>
<sequence>MERSSTRDTKISRLNRNRQIVTNTKLDQVGWKESMSLLERLKPNWSWIHHTHPSNNQDSLVCGTHASRDTACLADNPPVSEVRWASEAPLQLANASRQAWLYQALRSGAFKKLKSIGVKLLLRINESTSLLV</sequence>
<comment type="caution">
    <text evidence="1">The sequence shown here is derived from an EMBL/GenBank/DDBJ whole genome shotgun (WGS) entry which is preliminary data.</text>
</comment>
<organism evidence="1 2">
    <name type="scientific">Puccinia graminis f. sp. tritici</name>
    <dbReference type="NCBI Taxonomy" id="56615"/>
    <lineage>
        <taxon>Eukaryota</taxon>
        <taxon>Fungi</taxon>
        <taxon>Dikarya</taxon>
        <taxon>Basidiomycota</taxon>
        <taxon>Pucciniomycotina</taxon>
        <taxon>Pucciniomycetes</taxon>
        <taxon>Pucciniales</taxon>
        <taxon>Pucciniaceae</taxon>
        <taxon>Puccinia</taxon>
    </lineage>
</organism>
<dbReference type="AlphaFoldDB" id="A0A5B0P5K6"/>
<reference evidence="1 2" key="1">
    <citation type="submission" date="2019-05" db="EMBL/GenBank/DDBJ databases">
        <title>Emergence of the Ug99 lineage of the wheat stem rust pathogen through somatic hybridization.</title>
        <authorList>
            <person name="Li F."/>
            <person name="Upadhyaya N.M."/>
            <person name="Sperschneider J."/>
            <person name="Matny O."/>
            <person name="Nguyen-Phuc H."/>
            <person name="Mago R."/>
            <person name="Raley C."/>
            <person name="Miller M.E."/>
            <person name="Silverstein K.A.T."/>
            <person name="Henningsen E."/>
            <person name="Hirsch C.D."/>
            <person name="Visser B."/>
            <person name="Pretorius Z.A."/>
            <person name="Steffenson B.J."/>
            <person name="Schwessinger B."/>
            <person name="Dodds P.N."/>
            <person name="Figueroa M."/>
        </authorList>
    </citation>
    <scope>NUCLEOTIDE SEQUENCE [LARGE SCALE GENOMIC DNA]</scope>
    <source>
        <strain evidence="1 2">Ug99</strain>
    </source>
</reference>
<gene>
    <name evidence="1" type="ORF">PGTUg99_033520</name>
</gene>
<dbReference type="EMBL" id="VDEP01000371">
    <property type="protein sequence ID" value="KAA1095840.1"/>
    <property type="molecule type" value="Genomic_DNA"/>
</dbReference>
<name>A0A5B0P5K6_PUCGR</name>
<dbReference type="Proteomes" id="UP000325313">
    <property type="component" value="Unassembled WGS sequence"/>
</dbReference>
<accession>A0A5B0P5K6</accession>
<evidence type="ECO:0000313" key="2">
    <source>
        <dbReference type="Proteomes" id="UP000325313"/>
    </source>
</evidence>